<evidence type="ECO:0000256" key="1">
    <source>
        <dbReference type="ARBA" id="ARBA00023015"/>
    </source>
</evidence>
<dbReference type="GO" id="GO:0043565">
    <property type="term" value="F:sequence-specific DNA binding"/>
    <property type="evidence" value="ECO:0007669"/>
    <property type="project" value="InterPro"/>
</dbReference>
<evidence type="ECO:0000259" key="5">
    <source>
        <dbReference type="PROSITE" id="PS01124"/>
    </source>
</evidence>
<dbReference type="KEGG" id="pmw:B2K_08690"/>
<dbReference type="Pfam" id="PF12833">
    <property type="entry name" value="HTH_18"/>
    <property type="match status" value="1"/>
</dbReference>
<evidence type="ECO:0000256" key="3">
    <source>
        <dbReference type="ARBA" id="ARBA00023163"/>
    </source>
</evidence>
<dbReference type="PROSITE" id="PS01124">
    <property type="entry name" value="HTH_ARAC_FAMILY_2"/>
    <property type="match status" value="1"/>
</dbReference>
<dbReference type="Gene3D" id="1.10.10.60">
    <property type="entry name" value="Homeodomain-like"/>
    <property type="match status" value="2"/>
</dbReference>
<dbReference type="PATRIC" id="fig|997761.3.peg.1684"/>
<dbReference type="SUPFAM" id="SSF46689">
    <property type="entry name" value="Homeodomain-like"/>
    <property type="match status" value="2"/>
</dbReference>
<sequence length="716" mass="81531">MLERAASRIEEQLERIELTTTQWTMDPIFDPSKMLSLNLKTDYSEIHNLYQSLMVMRNTNPLIDKIDVYLAGSAALINDTDGIVYLNGEENRQLQSLMKDNDALFWVDDYPLQRGNTGDTIALLHDLPGTYANIYGSLVVHVNSRAFGKMVEEMNADGEQGASFILRKDGTMVTAGPSSVTMLERALMDRLKNTDHPEALRIHHGGQTYSVSLRSFVRTNLSWSYVTATSMENLTKPIDLMSKLIVGISSIGLFIAILLAWMASYRLYQPIRRLLGLIAKKDAAPEALEVRDELSVIESHWQYMNRESQFLQDKLERNLPALKEAFLLQLLQGHLIYLQEEDIVSRMENFDWALVDSQYMLAVMQVRGFSQNMSSFTEGDEALAAFAAVNIIEEMTEQYPERIGVVNFHDMTVGMLFAYPRAVPPEKLKSEFLAVVGECVDKVGTLLKLQVTATVGNRTQTLKELHRAYHSARQSLQYRDLHKVHQILDMEELLPRKVAETTYPFELEKEALQAIRMGLVDESLELTDRFYEELIRCSGNEQEVRDGMQQFLGSIHHTILESGYNPRSLNPGVSTFNSLSATKDTSMLPVQLKEQVIRPHCERMMKDRDIHLKQMVDGVLSYLHVAYSSDLSLELCAQNAGTTPHTLSRAFKQVVGTTFIEYVTDLRMNQARILLQETDLKINDIAERVGYQPSYFIRVFKKSFGMTPGQYREERA</sequence>
<reference evidence="6 7" key="1">
    <citation type="submission" date="2013-06" db="EMBL/GenBank/DDBJ databases">
        <title>Complete genome sequence of Paenibacillus mucilaginosus K02.</title>
        <authorList>
            <person name="Xiao B."/>
            <person name="Sun L."/>
            <person name="Xiao L."/>
            <person name="Lian B."/>
        </authorList>
    </citation>
    <scope>NUCLEOTIDE SEQUENCE [LARGE SCALE GENOMIC DNA]</scope>
    <source>
        <strain evidence="6 7">K02</strain>
    </source>
</reference>
<accession>I0BEJ5</accession>
<name>I0BEJ5_9BACL</name>
<evidence type="ECO:0000313" key="7">
    <source>
        <dbReference type="Proteomes" id="UP000007392"/>
    </source>
</evidence>
<evidence type="ECO:0000313" key="6">
    <source>
        <dbReference type="EMBL" id="AFH60792.1"/>
    </source>
</evidence>
<dbReference type="AlphaFoldDB" id="I0BEJ5"/>
<dbReference type="PANTHER" id="PTHR43280">
    <property type="entry name" value="ARAC-FAMILY TRANSCRIPTIONAL REGULATOR"/>
    <property type="match status" value="1"/>
</dbReference>
<dbReference type="PANTHER" id="PTHR43280:SF28">
    <property type="entry name" value="HTH-TYPE TRANSCRIPTIONAL ACTIVATOR RHAS"/>
    <property type="match status" value="1"/>
</dbReference>
<keyword evidence="3" id="KW-0804">Transcription</keyword>
<dbReference type="InterPro" id="IPR018060">
    <property type="entry name" value="HTH_AraC"/>
</dbReference>
<evidence type="ECO:0000256" key="2">
    <source>
        <dbReference type="ARBA" id="ARBA00023125"/>
    </source>
</evidence>
<dbReference type="Proteomes" id="UP000007392">
    <property type="component" value="Chromosome"/>
</dbReference>
<protein>
    <recommendedName>
        <fullName evidence="5">HTH araC/xylS-type domain-containing protein</fullName>
    </recommendedName>
</protein>
<dbReference type="GO" id="GO:0003700">
    <property type="term" value="F:DNA-binding transcription factor activity"/>
    <property type="evidence" value="ECO:0007669"/>
    <property type="project" value="InterPro"/>
</dbReference>
<dbReference type="InterPro" id="IPR009057">
    <property type="entry name" value="Homeodomain-like_sf"/>
</dbReference>
<feature type="domain" description="HTH araC/xylS-type" evidence="5">
    <location>
        <begin position="617"/>
        <end position="714"/>
    </location>
</feature>
<gene>
    <name evidence="6" type="ORF">B2K_08690</name>
</gene>
<proteinExistence type="predicted"/>
<keyword evidence="1" id="KW-0805">Transcription regulation</keyword>
<dbReference type="EMBL" id="CP003422">
    <property type="protein sequence ID" value="AFH60792.1"/>
    <property type="molecule type" value="Genomic_DNA"/>
</dbReference>
<keyword evidence="4" id="KW-0812">Transmembrane</keyword>
<dbReference type="InterPro" id="IPR018062">
    <property type="entry name" value="HTH_AraC-typ_CS"/>
</dbReference>
<dbReference type="HOGENOM" id="CLU_019175_2_1_9"/>
<organism evidence="6 7">
    <name type="scientific">Paenibacillus mucilaginosus K02</name>
    <dbReference type="NCBI Taxonomy" id="997761"/>
    <lineage>
        <taxon>Bacteria</taxon>
        <taxon>Bacillati</taxon>
        <taxon>Bacillota</taxon>
        <taxon>Bacilli</taxon>
        <taxon>Bacillales</taxon>
        <taxon>Paenibacillaceae</taxon>
        <taxon>Paenibacillus</taxon>
    </lineage>
</organism>
<dbReference type="SMART" id="SM00342">
    <property type="entry name" value="HTH_ARAC"/>
    <property type="match status" value="1"/>
</dbReference>
<feature type="transmembrane region" description="Helical" evidence="4">
    <location>
        <begin position="244"/>
        <end position="263"/>
    </location>
</feature>
<dbReference type="PROSITE" id="PS00041">
    <property type="entry name" value="HTH_ARAC_FAMILY_1"/>
    <property type="match status" value="1"/>
</dbReference>
<dbReference type="Pfam" id="PF17853">
    <property type="entry name" value="GGDEF_2"/>
    <property type="match status" value="1"/>
</dbReference>
<keyword evidence="4" id="KW-0472">Membrane</keyword>
<keyword evidence="2" id="KW-0238">DNA-binding</keyword>
<evidence type="ECO:0000256" key="4">
    <source>
        <dbReference type="SAM" id="Phobius"/>
    </source>
</evidence>
<dbReference type="InterPro" id="IPR041522">
    <property type="entry name" value="CdaR_GGDEF"/>
</dbReference>
<keyword evidence="4" id="KW-1133">Transmembrane helix</keyword>